<keyword evidence="12" id="KW-0511">Multifunctional enzyme</keyword>
<evidence type="ECO:0000256" key="10">
    <source>
        <dbReference type="ARBA" id="ARBA00022827"/>
    </source>
</evidence>
<keyword evidence="11 15" id="KW-0067">ATP-binding</keyword>
<dbReference type="Gene3D" id="3.40.50.620">
    <property type="entry name" value="HUPs"/>
    <property type="match status" value="1"/>
</dbReference>
<dbReference type="EC" id="2.7.7.2" evidence="15"/>
<evidence type="ECO:0000256" key="6">
    <source>
        <dbReference type="ARBA" id="ARBA00022679"/>
    </source>
</evidence>
<dbReference type="GO" id="GO:0009398">
    <property type="term" value="P:FMN biosynthetic process"/>
    <property type="evidence" value="ECO:0007669"/>
    <property type="project" value="UniProtKB-UniRule"/>
</dbReference>
<evidence type="ECO:0000256" key="9">
    <source>
        <dbReference type="ARBA" id="ARBA00022777"/>
    </source>
</evidence>
<proteinExistence type="inferred from homology"/>
<evidence type="ECO:0000256" key="5">
    <source>
        <dbReference type="ARBA" id="ARBA00022643"/>
    </source>
</evidence>
<comment type="pathway">
    <text evidence="3 15">Cofactor biosynthesis; FMN biosynthesis; FMN from riboflavin (ATP route): step 1/1.</text>
</comment>
<dbReference type="NCBIfam" id="NF004160">
    <property type="entry name" value="PRK05627.1-3"/>
    <property type="match status" value="1"/>
</dbReference>
<dbReference type="InterPro" id="IPR023468">
    <property type="entry name" value="Riboflavin_kinase"/>
</dbReference>
<dbReference type="EMBL" id="BOVK01000016">
    <property type="protein sequence ID" value="GIQ68595.1"/>
    <property type="molecule type" value="Genomic_DNA"/>
</dbReference>
<dbReference type="InterPro" id="IPR015865">
    <property type="entry name" value="Riboflavin_kinase_bac/euk"/>
</dbReference>
<keyword evidence="8 15" id="KW-0547">Nucleotide-binding</keyword>
<dbReference type="InterPro" id="IPR014729">
    <property type="entry name" value="Rossmann-like_a/b/a_fold"/>
</dbReference>
<dbReference type="GO" id="GO:0006747">
    <property type="term" value="P:FAD biosynthetic process"/>
    <property type="evidence" value="ECO:0007669"/>
    <property type="project" value="UniProtKB-UniRule"/>
</dbReference>
<evidence type="ECO:0000259" key="16">
    <source>
        <dbReference type="SMART" id="SM00904"/>
    </source>
</evidence>
<comment type="similarity">
    <text evidence="15">Belongs to the ribF family.</text>
</comment>
<dbReference type="GO" id="GO:0005524">
    <property type="term" value="F:ATP binding"/>
    <property type="evidence" value="ECO:0007669"/>
    <property type="project" value="UniProtKB-UniRule"/>
</dbReference>
<keyword evidence="7 15" id="KW-0548">Nucleotidyltransferase</keyword>
<dbReference type="FunFam" id="2.40.30.30:FF:000003">
    <property type="entry name" value="Riboflavin biosynthesis protein"/>
    <property type="match status" value="1"/>
</dbReference>
<dbReference type="NCBIfam" id="TIGR00125">
    <property type="entry name" value="cyt_tran_rel"/>
    <property type="match status" value="1"/>
</dbReference>
<dbReference type="GO" id="GO:0003919">
    <property type="term" value="F:FMN adenylyltransferase activity"/>
    <property type="evidence" value="ECO:0007669"/>
    <property type="project" value="UniProtKB-UniRule"/>
</dbReference>
<sequence>MQTIHLSFPLGATANMPEAQAVAIGDFDGVHLGHQDVIRRALSIARQEGIASAIMTFDPHPREVLGLAGYSRYLAPLPERLERFAAMGVDRTYIVHFDEAFAKVSPERFVEEMLLPLRIHAVIVGFDFTFGHKGKGTVDTLRELGRDRMRVEVVEPYHMEGDKVSSTLIRESLHMGNLARAERFLGRYYAIRGKVVHGEGRGTTIGVPTANVEVAMPYVIPTSGVYAVRAHVNGELHPGVMNIGVKPTFGGTGPDVLEVHLLDFRGDLYGEELEVEFVRYLRGEVRFGSVEELVAQIRRDIGTARTVLSEISGI</sequence>
<keyword evidence="9 15" id="KW-0418">Kinase</keyword>
<evidence type="ECO:0000256" key="8">
    <source>
        <dbReference type="ARBA" id="ARBA00022741"/>
    </source>
</evidence>
<dbReference type="SMART" id="SM00904">
    <property type="entry name" value="Flavokinase"/>
    <property type="match status" value="1"/>
</dbReference>
<evidence type="ECO:0000256" key="13">
    <source>
        <dbReference type="ARBA" id="ARBA00047880"/>
    </source>
</evidence>
<dbReference type="Proteomes" id="UP000677918">
    <property type="component" value="Unassembled WGS sequence"/>
</dbReference>
<dbReference type="InterPro" id="IPR002606">
    <property type="entry name" value="Riboflavin_kinase_bac"/>
</dbReference>
<dbReference type="NCBIfam" id="NF004162">
    <property type="entry name" value="PRK05627.1-5"/>
    <property type="match status" value="1"/>
</dbReference>
<dbReference type="RefSeq" id="WP_213411185.1">
    <property type="nucleotide sequence ID" value="NZ_BOVK01000016.1"/>
</dbReference>
<dbReference type="InterPro" id="IPR015864">
    <property type="entry name" value="FAD_synthase"/>
</dbReference>
<dbReference type="InterPro" id="IPR004821">
    <property type="entry name" value="Cyt_trans-like"/>
</dbReference>
<evidence type="ECO:0000256" key="7">
    <source>
        <dbReference type="ARBA" id="ARBA00022695"/>
    </source>
</evidence>
<dbReference type="SUPFAM" id="SSF82114">
    <property type="entry name" value="Riboflavin kinase-like"/>
    <property type="match status" value="1"/>
</dbReference>
<dbReference type="Pfam" id="PF01687">
    <property type="entry name" value="Flavokinase"/>
    <property type="match status" value="1"/>
</dbReference>
<comment type="function">
    <text evidence="1">Catalyzes the phosphorylation of riboflavin to FMN followed by the adenylation of FMN to FAD.</text>
</comment>
<evidence type="ECO:0000256" key="4">
    <source>
        <dbReference type="ARBA" id="ARBA00022630"/>
    </source>
</evidence>
<evidence type="ECO:0000256" key="1">
    <source>
        <dbReference type="ARBA" id="ARBA00002121"/>
    </source>
</evidence>
<dbReference type="FunFam" id="3.40.50.620:FF:000021">
    <property type="entry name" value="Riboflavin biosynthesis protein"/>
    <property type="match status" value="1"/>
</dbReference>
<comment type="catalytic activity">
    <reaction evidence="13 15">
        <text>riboflavin + ATP = FMN + ADP + H(+)</text>
        <dbReference type="Rhea" id="RHEA:14357"/>
        <dbReference type="ChEBI" id="CHEBI:15378"/>
        <dbReference type="ChEBI" id="CHEBI:30616"/>
        <dbReference type="ChEBI" id="CHEBI:57986"/>
        <dbReference type="ChEBI" id="CHEBI:58210"/>
        <dbReference type="ChEBI" id="CHEBI:456216"/>
        <dbReference type="EC" id="2.7.1.26"/>
    </reaction>
</comment>
<dbReference type="SUPFAM" id="SSF52374">
    <property type="entry name" value="Nucleotidylyl transferase"/>
    <property type="match status" value="1"/>
</dbReference>
<feature type="domain" description="Riboflavin kinase" evidence="16">
    <location>
        <begin position="184"/>
        <end position="309"/>
    </location>
</feature>
<dbReference type="GO" id="GO:0008531">
    <property type="term" value="F:riboflavin kinase activity"/>
    <property type="evidence" value="ECO:0007669"/>
    <property type="project" value="UniProtKB-UniRule"/>
</dbReference>
<dbReference type="GO" id="GO:0009231">
    <property type="term" value="P:riboflavin biosynthetic process"/>
    <property type="evidence" value="ECO:0007669"/>
    <property type="project" value="InterPro"/>
</dbReference>
<protein>
    <recommendedName>
        <fullName evidence="15">Riboflavin biosynthesis protein</fullName>
    </recommendedName>
    <domain>
        <recommendedName>
            <fullName evidence="15">Riboflavin kinase</fullName>
            <ecNumber evidence="15">2.7.1.26</ecNumber>
        </recommendedName>
        <alternativeName>
            <fullName evidence="15">Flavokinase</fullName>
        </alternativeName>
    </domain>
    <domain>
        <recommendedName>
            <fullName evidence="15">FMN adenylyltransferase</fullName>
            <ecNumber evidence="15">2.7.7.2</ecNumber>
        </recommendedName>
        <alternativeName>
            <fullName evidence="15">FAD pyrophosphorylase</fullName>
        </alternativeName>
        <alternativeName>
            <fullName evidence="15">FAD synthase</fullName>
        </alternativeName>
    </domain>
</protein>
<comment type="catalytic activity">
    <reaction evidence="14 15">
        <text>FMN + ATP + H(+) = FAD + diphosphate</text>
        <dbReference type="Rhea" id="RHEA:17237"/>
        <dbReference type="ChEBI" id="CHEBI:15378"/>
        <dbReference type="ChEBI" id="CHEBI:30616"/>
        <dbReference type="ChEBI" id="CHEBI:33019"/>
        <dbReference type="ChEBI" id="CHEBI:57692"/>
        <dbReference type="ChEBI" id="CHEBI:58210"/>
        <dbReference type="EC" id="2.7.7.2"/>
    </reaction>
</comment>
<keyword evidence="4 15" id="KW-0285">Flavoprotein</keyword>
<evidence type="ECO:0000256" key="11">
    <source>
        <dbReference type="ARBA" id="ARBA00022840"/>
    </source>
</evidence>
<reference evidence="17" key="1">
    <citation type="submission" date="2021-04" db="EMBL/GenBank/DDBJ databases">
        <title>Draft genome sequence of Xylanibacillus composti strain K13.</title>
        <authorList>
            <person name="Uke A."/>
            <person name="Chhe C."/>
            <person name="Baramee S."/>
            <person name="Kosugi A."/>
        </authorList>
    </citation>
    <scope>NUCLEOTIDE SEQUENCE</scope>
    <source>
        <strain evidence="17">K13</strain>
    </source>
</reference>
<evidence type="ECO:0000256" key="15">
    <source>
        <dbReference type="PIRNR" id="PIRNR004491"/>
    </source>
</evidence>
<evidence type="ECO:0000313" key="18">
    <source>
        <dbReference type="Proteomes" id="UP000677918"/>
    </source>
</evidence>
<dbReference type="AlphaFoldDB" id="A0A8J4M179"/>
<comment type="pathway">
    <text evidence="2 15">Cofactor biosynthesis; FAD biosynthesis; FAD from FMN: step 1/1.</text>
</comment>
<gene>
    <name evidence="17" type="primary">ribC</name>
    <name evidence="17" type="ORF">XYCOK13_14190</name>
</gene>
<keyword evidence="5 15" id="KW-0288">FMN</keyword>
<dbReference type="PANTHER" id="PTHR22749:SF6">
    <property type="entry name" value="RIBOFLAVIN KINASE"/>
    <property type="match status" value="1"/>
</dbReference>
<dbReference type="UniPathway" id="UPA00276">
    <property type="reaction ID" value="UER00406"/>
</dbReference>
<evidence type="ECO:0000256" key="12">
    <source>
        <dbReference type="ARBA" id="ARBA00023268"/>
    </source>
</evidence>
<dbReference type="PANTHER" id="PTHR22749">
    <property type="entry name" value="RIBOFLAVIN KINASE/FMN ADENYLYLTRANSFERASE"/>
    <property type="match status" value="1"/>
</dbReference>
<dbReference type="InterPro" id="IPR023465">
    <property type="entry name" value="Riboflavin_kinase_dom_sf"/>
</dbReference>
<dbReference type="PIRSF" id="PIRSF004491">
    <property type="entry name" value="FAD_Synth"/>
    <property type="match status" value="1"/>
</dbReference>
<organism evidence="17 18">
    <name type="scientific">Xylanibacillus composti</name>
    <dbReference type="NCBI Taxonomy" id="1572762"/>
    <lineage>
        <taxon>Bacteria</taxon>
        <taxon>Bacillati</taxon>
        <taxon>Bacillota</taxon>
        <taxon>Bacilli</taxon>
        <taxon>Bacillales</taxon>
        <taxon>Paenibacillaceae</taxon>
        <taxon>Xylanibacillus</taxon>
    </lineage>
</organism>
<dbReference type="NCBIfam" id="TIGR00083">
    <property type="entry name" value="ribF"/>
    <property type="match status" value="1"/>
</dbReference>
<accession>A0A8J4M179</accession>
<keyword evidence="18" id="KW-1185">Reference proteome</keyword>
<dbReference type="Pfam" id="PF06574">
    <property type="entry name" value="FAD_syn"/>
    <property type="match status" value="1"/>
</dbReference>
<keyword evidence="10 15" id="KW-0274">FAD</keyword>
<evidence type="ECO:0000256" key="3">
    <source>
        <dbReference type="ARBA" id="ARBA00005201"/>
    </source>
</evidence>
<dbReference type="Gene3D" id="2.40.30.30">
    <property type="entry name" value="Riboflavin kinase-like"/>
    <property type="match status" value="1"/>
</dbReference>
<dbReference type="UniPathway" id="UPA00277">
    <property type="reaction ID" value="UER00407"/>
</dbReference>
<name>A0A8J4M179_9BACL</name>
<evidence type="ECO:0000256" key="2">
    <source>
        <dbReference type="ARBA" id="ARBA00004726"/>
    </source>
</evidence>
<evidence type="ECO:0000256" key="14">
    <source>
        <dbReference type="ARBA" id="ARBA00049494"/>
    </source>
</evidence>
<keyword evidence="6 15" id="KW-0808">Transferase</keyword>
<dbReference type="EC" id="2.7.1.26" evidence="15"/>
<comment type="caution">
    <text evidence="17">The sequence shown here is derived from an EMBL/GenBank/DDBJ whole genome shotgun (WGS) entry which is preliminary data.</text>
</comment>
<evidence type="ECO:0000313" key="17">
    <source>
        <dbReference type="EMBL" id="GIQ68595.1"/>
    </source>
</evidence>
<dbReference type="CDD" id="cd02064">
    <property type="entry name" value="FAD_synthetase_N"/>
    <property type="match status" value="1"/>
</dbReference>